<feature type="domain" description="Peptidase S9 prolyl oligopeptidase catalytic" evidence="7">
    <location>
        <begin position="416"/>
        <end position="500"/>
    </location>
</feature>
<dbReference type="PANTHER" id="PTHR42881">
    <property type="entry name" value="PROLYL ENDOPEPTIDASE"/>
    <property type="match status" value="1"/>
</dbReference>
<dbReference type="InterPro" id="IPR002470">
    <property type="entry name" value="Peptidase_S9A"/>
</dbReference>
<dbReference type="InterPro" id="IPR029058">
    <property type="entry name" value="AB_hydrolase_fold"/>
</dbReference>
<dbReference type="PANTHER" id="PTHR42881:SF2">
    <property type="entry name" value="PROLYL ENDOPEPTIDASE"/>
    <property type="match status" value="1"/>
</dbReference>
<dbReference type="SUPFAM" id="SSF53474">
    <property type="entry name" value="alpha/beta-Hydrolases"/>
    <property type="match status" value="2"/>
</dbReference>
<dbReference type="PROSITE" id="PS00708">
    <property type="entry name" value="PRO_ENDOPEP_SER"/>
    <property type="match status" value="2"/>
</dbReference>
<dbReference type="FunFam" id="2.130.10.120:FF:000001">
    <property type="entry name" value="Prolyl endopeptidase"/>
    <property type="match status" value="2"/>
</dbReference>
<sequence>MGSLCAIDVPLHYPTARRDESVVDDYHGVKDSLDGKAEVLLDPNTLSEDGTVSLNASAVSEDAKYLAYALSTSGSDWATIKVMRVEDKTVEPETISWVKFSVISWTHDHKGFFYSRYPAPKEGKDVDAGTETNVNLYHELYYHFVGTDQSEDILCWKDPENPKSLFEADVTEDGKYILLYVEEGCDPVNKFYYCDMSALLNGLEGLRGKDDLLPVIKVIDKFDAQYRVIANDDTVFTLLTNKDAPKYKLARVDLKEPTVWTDVLPESGKDVLESASAVNGTQMIVSYLSDVKYIVQIRDLKSGNLLHQLPIDIGSVHRFSARREDSTVFFGFTSFLTPGIIYQCNLDNEIPDLKVFREITVPGFERSEFHVDQVFIPSKDGTKIPMFVMARKNIPLNGSHPCLLYGYGGFNVSITPSFSVSRSVLIRHLGAVYCIANIRGGGEYGEEWHKAGSLSKKQNCFDDFISAAEYLVSAGYTQPSKLCIEGGSNGGLLVGACINKVLEDPDSEETKEFVQKQVELTQSVLKECDTRGKLGEKITKLFDHPRYDAPRKRGNKYFYFHNTGLQPQSVLYVQDSLDGKAEVLLDPNTLSEDGTVSLNASAVSEDAKYLAYALSTSGSDWATIKVMRVEDKTVEPETISWVKFSVISWTHDHKGFFYSRYPAPKEGKDVDAGTETNVNLYHELYYHFVGTDQSEDILCWKDPENPKSLFEADVTEDGKYILLYVEEGCDPVNKFYYCDMSALLNGLEGLRGKNDLLPVIKVIDKFDAQYRVIANDDTVFTLLTNKDAPKYKLARVDLKEPTVWTDVLPESGKDVLESASAVNGTQMIVSYLSDVKYIVQIRDLKSGNLLHQLPIDIGSVHRFSARREDSTVFFGFTSFLTPGIIYQCNLDNEIPDLKVFREITVPGFERSEFHVDQVFIPSKDGTKIPMFVMARKNIPLNGSHPCLLYGYGGFNVSITPSFSVSRSVLIRHLGAVYCIANIRGGGEYGEEWHKAGSLSKKQNCFDDFISAAEYLVSAGYTQPSKLCIEGGSNGGLLVGACINKRPDLFGCALAHVGVMDMLRFHKFTIGHAWTSDFGCSDKDEEFHWLIEYSPLHNVSRPWEQHATQPHQYPSTMLLTADHDDRVVPLHSLKFLATLQYVLSTSLENSPQTNPIIGRIECKAGHGAGRPTQKMIDEAADRYSFMAKMLGASWIE</sequence>
<proteinExistence type="inferred from homology"/>
<evidence type="ECO:0000256" key="5">
    <source>
        <dbReference type="ARBA" id="ARBA00022801"/>
    </source>
</evidence>
<dbReference type="GO" id="GO:0070012">
    <property type="term" value="F:oligopeptidase activity"/>
    <property type="evidence" value="ECO:0007669"/>
    <property type="project" value="TreeGrafter"/>
</dbReference>
<dbReference type="Pfam" id="PF00326">
    <property type="entry name" value="Peptidase_S9"/>
    <property type="match status" value="2"/>
</dbReference>
<dbReference type="InterPro" id="IPR001375">
    <property type="entry name" value="Peptidase_S9_cat"/>
</dbReference>
<dbReference type="SUPFAM" id="SSF50993">
    <property type="entry name" value="Peptidase/esterase 'gauge' domain"/>
    <property type="match status" value="2"/>
</dbReference>
<evidence type="ECO:0000256" key="6">
    <source>
        <dbReference type="ARBA" id="ARBA00022825"/>
    </source>
</evidence>
<reference evidence="9 10" key="1">
    <citation type="journal article" date="2019" name="G3 (Bethesda)">
        <title>Sequencing of a Wild Apple (Malus baccata) Genome Unravels the Differences Between Cultivated and Wild Apple Species Regarding Disease Resistance and Cold Tolerance.</title>
        <authorList>
            <person name="Chen X."/>
        </authorList>
    </citation>
    <scope>NUCLEOTIDE SEQUENCE [LARGE SCALE GENOMIC DNA]</scope>
    <source>
        <strain evidence="10">cv. Shandingzi</strain>
        <tissue evidence="9">Leaves</tissue>
    </source>
</reference>
<gene>
    <name evidence="9" type="ORF">C1H46_006839</name>
</gene>
<dbReference type="InterPro" id="IPR051167">
    <property type="entry name" value="Prolyl_oligopep/macrocyclase"/>
</dbReference>
<feature type="domain" description="Peptidase S9A N-terminal" evidence="8">
    <location>
        <begin position="502"/>
        <end position="894"/>
    </location>
</feature>
<dbReference type="Proteomes" id="UP000315295">
    <property type="component" value="Unassembled WGS sequence"/>
</dbReference>
<keyword evidence="6" id="KW-0720">Serine protease</keyword>
<protein>
    <recommendedName>
        <fullName evidence="3">prolyl oligopeptidase</fullName>
        <ecNumber evidence="3">3.4.21.26</ecNumber>
    </recommendedName>
</protein>
<dbReference type="GO" id="GO:0006508">
    <property type="term" value="P:proteolysis"/>
    <property type="evidence" value="ECO:0007669"/>
    <property type="project" value="UniProtKB-KW"/>
</dbReference>
<dbReference type="AlphaFoldDB" id="A0A540N930"/>
<evidence type="ECO:0000259" key="7">
    <source>
        <dbReference type="Pfam" id="PF00326"/>
    </source>
</evidence>
<evidence type="ECO:0000256" key="3">
    <source>
        <dbReference type="ARBA" id="ARBA00011897"/>
    </source>
</evidence>
<dbReference type="Gene3D" id="2.130.10.120">
    <property type="entry name" value="Prolyl oligopeptidase, N-terminal domain"/>
    <property type="match status" value="2"/>
</dbReference>
<feature type="domain" description="Peptidase S9 prolyl oligopeptidase catalytic" evidence="7">
    <location>
        <begin position="960"/>
        <end position="1190"/>
    </location>
</feature>
<evidence type="ECO:0000313" key="9">
    <source>
        <dbReference type="EMBL" id="TQE07519.1"/>
    </source>
</evidence>
<name>A0A540N930_MALBA</name>
<evidence type="ECO:0000256" key="1">
    <source>
        <dbReference type="ARBA" id="ARBA00001070"/>
    </source>
</evidence>
<evidence type="ECO:0000313" key="10">
    <source>
        <dbReference type="Proteomes" id="UP000315295"/>
    </source>
</evidence>
<keyword evidence="10" id="KW-1185">Reference proteome</keyword>
<dbReference type="EC" id="3.4.21.26" evidence="3"/>
<dbReference type="Pfam" id="PF02897">
    <property type="entry name" value="Peptidase_S9_N"/>
    <property type="match status" value="2"/>
</dbReference>
<dbReference type="Gene3D" id="3.40.50.1820">
    <property type="entry name" value="alpha/beta hydrolase"/>
    <property type="match status" value="2"/>
</dbReference>
<evidence type="ECO:0000259" key="8">
    <source>
        <dbReference type="Pfam" id="PF02897"/>
    </source>
</evidence>
<accession>A0A540N930</accession>
<keyword evidence="4" id="KW-0645">Protease</keyword>
<dbReference type="STRING" id="106549.A0A540N930"/>
<evidence type="ECO:0000256" key="4">
    <source>
        <dbReference type="ARBA" id="ARBA00022670"/>
    </source>
</evidence>
<dbReference type="PRINTS" id="PR00862">
    <property type="entry name" value="PROLIGOPTASE"/>
</dbReference>
<dbReference type="InterPro" id="IPR002471">
    <property type="entry name" value="Pept_S9_AS"/>
</dbReference>
<comment type="caution">
    <text evidence="9">The sequence shown here is derived from an EMBL/GenBank/DDBJ whole genome shotgun (WGS) entry which is preliminary data.</text>
</comment>
<evidence type="ECO:0000256" key="2">
    <source>
        <dbReference type="ARBA" id="ARBA00005228"/>
    </source>
</evidence>
<dbReference type="GO" id="GO:0004252">
    <property type="term" value="F:serine-type endopeptidase activity"/>
    <property type="evidence" value="ECO:0007669"/>
    <property type="project" value="UniProtKB-EC"/>
</dbReference>
<dbReference type="InterPro" id="IPR023302">
    <property type="entry name" value="Pept_S9A_N"/>
</dbReference>
<comment type="similarity">
    <text evidence="2">Belongs to the peptidase S9A family.</text>
</comment>
<feature type="domain" description="Peptidase S9A N-terminal" evidence="8">
    <location>
        <begin position="30"/>
        <end position="350"/>
    </location>
</feature>
<organism evidence="9 10">
    <name type="scientific">Malus baccata</name>
    <name type="common">Siberian crab apple</name>
    <name type="synonym">Pyrus baccata</name>
    <dbReference type="NCBI Taxonomy" id="106549"/>
    <lineage>
        <taxon>Eukaryota</taxon>
        <taxon>Viridiplantae</taxon>
        <taxon>Streptophyta</taxon>
        <taxon>Embryophyta</taxon>
        <taxon>Tracheophyta</taxon>
        <taxon>Spermatophyta</taxon>
        <taxon>Magnoliopsida</taxon>
        <taxon>eudicotyledons</taxon>
        <taxon>Gunneridae</taxon>
        <taxon>Pentapetalae</taxon>
        <taxon>rosids</taxon>
        <taxon>fabids</taxon>
        <taxon>Rosales</taxon>
        <taxon>Rosaceae</taxon>
        <taxon>Amygdaloideae</taxon>
        <taxon>Maleae</taxon>
        <taxon>Malus</taxon>
    </lineage>
</organism>
<comment type="catalytic activity">
    <reaction evidence="1">
        <text>Hydrolysis of Pro-|-Xaa &gt;&gt; Ala-|-Xaa in oligopeptides.</text>
        <dbReference type="EC" id="3.4.21.26"/>
    </reaction>
</comment>
<keyword evidence="5" id="KW-0378">Hydrolase</keyword>
<dbReference type="FunFam" id="3.40.50.1820:FF:000005">
    <property type="entry name" value="Prolyl endopeptidase"/>
    <property type="match status" value="1"/>
</dbReference>
<dbReference type="GO" id="GO:0005829">
    <property type="term" value="C:cytosol"/>
    <property type="evidence" value="ECO:0007669"/>
    <property type="project" value="TreeGrafter"/>
</dbReference>
<dbReference type="EMBL" id="VIEB01000084">
    <property type="protein sequence ID" value="TQE07519.1"/>
    <property type="molecule type" value="Genomic_DNA"/>
</dbReference>